<feature type="compositionally biased region" description="Basic and acidic residues" evidence="12">
    <location>
        <begin position="107"/>
        <end position="117"/>
    </location>
</feature>
<evidence type="ECO:0000256" key="7">
    <source>
        <dbReference type="ARBA" id="ARBA00022892"/>
    </source>
</evidence>
<evidence type="ECO:0000256" key="9">
    <source>
        <dbReference type="ARBA" id="ARBA00022989"/>
    </source>
</evidence>
<sequence length="424" mass="45952">MGKRRAPELYRAPFPLYTVKIHPETGLIITAGGGGASKTGIKNGVHFLSLELLGGVHSATLLHTHETDTRATMNMCLGGDVIAAGQDGSCSLMKFSHHQAKQAKKPAAKDGAGDKGAARKRGGKGQNGDGGGGDVPQMKQESPQISVEDSGAVQGDLSPQDPCVKCVRFSADLTLLLSGGADGCVRVWEFPSLKEKFNFKAHEDELEDIDISPDKKHIVTIGRDFACSVWSGDQLAVGLCWHESMPQITEKTYRYKAFAKVEDQKDALRLYTIQIPHKRERKPPQCYITKWDGRAFLPLLTKPCGNEVISCLAVSDSGTFLGLGTVTGSVAIYIAFSLQQLYYIQESHGIVVTDLTFLPDAPKSKAIKGDNEVVMLSVAVDSRCQMHAVSNRSRESVYCAHEFDTDDSISVDMTNSLYNITTGI</sequence>
<keyword evidence="5" id="KW-0677">Repeat</keyword>
<dbReference type="PROSITE" id="PS50294">
    <property type="entry name" value="WD_REPEATS_REGION"/>
    <property type="match status" value="1"/>
</dbReference>
<dbReference type="InterPro" id="IPR036322">
    <property type="entry name" value="WD40_repeat_dom_sf"/>
</dbReference>
<evidence type="ECO:0000256" key="8">
    <source>
        <dbReference type="ARBA" id="ARBA00022927"/>
    </source>
</evidence>
<comment type="caution">
    <text evidence="13">The sequence shown here is derived from an EMBL/GenBank/DDBJ whole genome shotgun (WGS) entry which is preliminary data.</text>
</comment>
<organism evidence="13 14">
    <name type="scientific">Anabarilius grahami</name>
    <name type="common">Kanglang fish</name>
    <name type="synonym">Barilius grahami</name>
    <dbReference type="NCBI Taxonomy" id="495550"/>
    <lineage>
        <taxon>Eukaryota</taxon>
        <taxon>Metazoa</taxon>
        <taxon>Chordata</taxon>
        <taxon>Craniata</taxon>
        <taxon>Vertebrata</taxon>
        <taxon>Euteleostomi</taxon>
        <taxon>Actinopterygii</taxon>
        <taxon>Neopterygii</taxon>
        <taxon>Teleostei</taxon>
        <taxon>Ostariophysi</taxon>
        <taxon>Cypriniformes</taxon>
        <taxon>Xenocyprididae</taxon>
        <taxon>Xenocypridinae</taxon>
        <taxon>Xenocypridinae incertae sedis</taxon>
        <taxon>Anabarilius</taxon>
    </lineage>
</organism>
<evidence type="ECO:0000256" key="6">
    <source>
        <dbReference type="ARBA" id="ARBA00022824"/>
    </source>
</evidence>
<evidence type="ECO:0000256" key="2">
    <source>
        <dbReference type="ARBA" id="ARBA00022448"/>
    </source>
</evidence>
<gene>
    <name evidence="13" type="ORF">DPX16_5903</name>
</gene>
<dbReference type="PROSITE" id="PS50082">
    <property type="entry name" value="WD_REPEATS_2"/>
    <property type="match status" value="2"/>
</dbReference>
<evidence type="ECO:0000256" key="12">
    <source>
        <dbReference type="SAM" id="MobiDB-lite"/>
    </source>
</evidence>
<dbReference type="InterPro" id="IPR045260">
    <property type="entry name" value="Sec12-like"/>
</dbReference>
<keyword evidence="7" id="KW-0931">ER-Golgi transport</keyword>
<name>A0A3N0Y356_ANAGA</name>
<dbReference type="GO" id="GO:0006888">
    <property type="term" value="P:endoplasmic reticulum to Golgi vesicle-mediated transport"/>
    <property type="evidence" value="ECO:0007669"/>
    <property type="project" value="TreeGrafter"/>
</dbReference>
<dbReference type="InterPro" id="IPR015943">
    <property type="entry name" value="WD40/YVTN_repeat-like_dom_sf"/>
</dbReference>
<dbReference type="SUPFAM" id="SSF50978">
    <property type="entry name" value="WD40 repeat-like"/>
    <property type="match status" value="1"/>
</dbReference>
<dbReference type="GO" id="GO:0015031">
    <property type="term" value="P:protein transport"/>
    <property type="evidence" value="ECO:0007669"/>
    <property type="project" value="UniProtKB-KW"/>
</dbReference>
<keyword evidence="3 11" id="KW-0853">WD repeat</keyword>
<evidence type="ECO:0000256" key="4">
    <source>
        <dbReference type="ARBA" id="ARBA00022692"/>
    </source>
</evidence>
<dbReference type="EMBL" id="RJVU01053528">
    <property type="protein sequence ID" value="ROL33008.1"/>
    <property type="molecule type" value="Genomic_DNA"/>
</dbReference>
<keyword evidence="14" id="KW-1185">Reference proteome</keyword>
<dbReference type="OrthoDB" id="2013972at2759"/>
<dbReference type="GO" id="GO:0005085">
    <property type="term" value="F:guanyl-nucleotide exchange factor activity"/>
    <property type="evidence" value="ECO:0007669"/>
    <property type="project" value="InterPro"/>
</dbReference>
<dbReference type="InterPro" id="IPR001680">
    <property type="entry name" value="WD40_rpt"/>
</dbReference>
<dbReference type="SMART" id="SM00320">
    <property type="entry name" value="WD40"/>
    <property type="match status" value="4"/>
</dbReference>
<keyword evidence="6" id="KW-0256">Endoplasmic reticulum</keyword>
<keyword evidence="9" id="KW-1133">Transmembrane helix</keyword>
<dbReference type="Proteomes" id="UP000281406">
    <property type="component" value="Unassembled WGS sequence"/>
</dbReference>
<dbReference type="PANTHER" id="PTHR23284">
    <property type="entry name" value="PROLACTIN REGULATORY ELEMENT BINDING PROTEIN"/>
    <property type="match status" value="1"/>
</dbReference>
<keyword evidence="8" id="KW-0653">Protein transport</keyword>
<evidence type="ECO:0000256" key="10">
    <source>
        <dbReference type="ARBA" id="ARBA00023136"/>
    </source>
</evidence>
<evidence type="ECO:0000313" key="14">
    <source>
        <dbReference type="Proteomes" id="UP000281406"/>
    </source>
</evidence>
<evidence type="ECO:0000256" key="3">
    <source>
        <dbReference type="ARBA" id="ARBA00022574"/>
    </source>
</evidence>
<evidence type="ECO:0000256" key="11">
    <source>
        <dbReference type="PROSITE-ProRule" id="PRU00221"/>
    </source>
</evidence>
<protein>
    <submittedName>
        <fullName evidence="13">Prolactin regulatory element-binding protein</fullName>
    </submittedName>
</protein>
<proteinExistence type="predicted"/>
<keyword evidence="4" id="KW-0812">Transmembrane</keyword>
<evidence type="ECO:0000256" key="1">
    <source>
        <dbReference type="ARBA" id="ARBA00004389"/>
    </source>
</evidence>
<reference evidence="13 14" key="1">
    <citation type="submission" date="2018-10" db="EMBL/GenBank/DDBJ databases">
        <title>Genome assembly for a Yunnan-Guizhou Plateau 3E fish, Anabarilius grahami (Regan), and its evolutionary and genetic applications.</title>
        <authorList>
            <person name="Jiang W."/>
        </authorList>
    </citation>
    <scope>NUCLEOTIDE SEQUENCE [LARGE SCALE GENOMIC DNA]</scope>
    <source>
        <strain evidence="13">AG-KIZ</strain>
        <tissue evidence="13">Muscle</tissue>
    </source>
</reference>
<accession>A0A3N0Y356</accession>
<feature type="repeat" description="WD" evidence="11">
    <location>
        <begin position="199"/>
        <end position="231"/>
    </location>
</feature>
<dbReference type="GO" id="GO:0003400">
    <property type="term" value="P:regulation of COPII vesicle coating"/>
    <property type="evidence" value="ECO:0007669"/>
    <property type="project" value="TreeGrafter"/>
</dbReference>
<keyword evidence="10" id="KW-0472">Membrane</keyword>
<dbReference type="PANTHER" id="PTHR23284:SF0">
    <property type="entry name" value="PROLACTIN REGULATORY ELEMENT-BINDING PROTEIN"/>
    <property type="match status" value="1"/>
</dbReference>
<dbReference type="Gene3D" id="2.130.10.10">
    <property type="entry name" value="YVTN repeat-like/Quinoprotein amine dehydrogenase"/>
    <property type="match status" value="1"/>
</dbReference>
<dbReference type="GO" id="GO:0005789">
    <property type="term" value="C:endoplasmic reticulum membrane"/>
    <property type="evidence" value="ECO:0007669"/>
    <property type="project" value="UniProtKB-SubCell"/>
</dbReference>
<evidence type="ECO:0000313" key="13">
    <source>
        <dbReference type="EMBL" id="ROL33008.1"/>
    </source>
</evidence>
<feature type="repeat" description="WD" evidence="11">
    <location>
        <begin position="157"/>
        <end position="198"/>
    </location>
</feature>
<evidence type="ECO:0000256" key="5">
    <source>
        <dbReference type="ARBA" id="ARBA00022737"/>
    </source>
</evidence>
<dbReference type="AlphaFoldDB" id="A0A3N0Y356"/>
<feature type="region of interest" description="Disordered" evidence="12">
    <location>
        <begin position="101"/>
        <end position="154"/>
    </location>
</feature>
<comment type="subcellular location">
    <subcellularLocation>
        <location evidence="1">Endoplasmic reticulum membrane</location>
        <topology evidence="1">Single-pass membrane protein</topology>
    </subcellularLocation>
</comment>
<dbReference type="Pfam" id="PF00400">
    <property type="entry name" value="WD40"/>
    <property type="match status" value="2"/>
</dbReference>
<keyword evidence="2" id="KW-0813">Transport</keyword>
<feature type="compositionally biased region" description="Gly residues" evidence="12">
    <location>
        <begin position="124"/>
        <end position="134"/>
    </location>
</feature>